<keyword evidence="6 8" id="KW-0472">Membrane</keyword>
<feature type="transmembrane region" description="Helical" evidence="8">
    <location>
        <begin position="394"/>
        <end position="413"/>
    </location>
</feature>
<dbReference type="EMBL" id="KV460279">
    <property type="protein sequence ID" value="OBT91857.1"/>
    <property type="molecule type" value="Genomic_DNA"/>
</dbReference>
<dbReference type="InterPro" id="IPR005828">
    <property type="entry name" value="MFS_sugar_transport-like"/>
</dbReference>
<evidence type="ECO:0000313" key="11">
    <source>
        <dbReference type="Proteomes" id="UP000091956"/>
    </source>
</evidence>
<dbReference type="SUPFAM" id="SSF103473">
    <property type="entry name" value="MFS general substrate transporter"/>
    <property type="match status" value="1"/>
</dbReference>
<evidence type="ECO:0000256" key="1">
    <source>
        <dbReference type="ARBA" id="ARBA00004141"/>
    </source>
</evidence>
<feature type="transmembrane region" description="Helical" evidence="8">
    <location>
        <begin position="136"/>
        <end position="157"/>
    </location>
</feature>
<comment type="subcellular location">
    <subcellularLocation>
        <location evidence="1">Membrane</location>
        <topology evidence="1">Multi-pass membrane protein</topology>
    </subcellularLocation>
</comment>
<dbReference type="GeneID" id="28843553"/>
<dbReference type="NCBIfam" id="TIGR00879">
    <property type="entry name" value="SP"/>
    <property type="match status" value="1"/>
</dbReference>
<dbReference type="FunFam" id="1.20.1250.20:FF:000090">
    <property type="entry name" value="MFS sugar transporter, putative"/>
    <property type="match status" value="1"/>
</dbReference>
<dbReference type="InterPro" id="IPR020846">
    <property type="entry name" value="MFS_dom"/>
</dbReference>
<feature type="transmembrane region" description="Helical" evidence="8">
    <location>
        <begin position="104"/>
        <end position="124"/>
    </location>
</feature>
<evidence type="ECO:0000256" key="6">
    <source>
        <dbReference type="ARBA" id="ARBA00023136"/>
    </source>
</evidence>
<evidence type="ECO:0000256" key="7">
    <source>
        <dbReference type="RuleBase" id="RU003346"/>
    </source>
</evidence>
<accession>A0A1B8G7Q5</accession>
<evidence type="ECO:0000256" key="5">
    <source>
        <dbReference type="ARBA" id="ARBA00022989"/>
    </source>
</evidence>
<feature type="transmembrane region" description="Helical" evidence="8">
    <location>
        <begin position="169"/>
        <end position="190"/>
    </location>
</feature>
<evidence type="ECO:0000256" key="4">
    <source>
        <dbReference type="ARBA" id="ARBA00022692"/>
    </source>
</evidence>
<dbReference type="Gene3D" id="1.20.1250.20">
    <property type="entry name" value="MFS general substrate transporter like domains"/>
    <property type="match status" value="1"/>
</dbReference>
<evidence type="ECO:0000259" key="9">
    <source>
        <dbReference type="PROSITE" id="PS50850"/>
    </source>
</evidence>
<dbReference type="RefSeq" id="XP_018125590.1">
    <property type="nucleotide sequence ID" value="XM_018279573.2"/>
</dbReference>
<name>A0A1B8G7Q5_9PEZI</name>
<keyword evidence="11" id="KW-1185">Reference proteome</keyword>
<feature type="transmembrane region" description="Helical" evidence="8">
    <location>
        <begin position="299"/>
        <end position="317"/>
    </location>
</feature>
<dbReference type="PANTHER" id="PTHR48022">
    <property type="entry name" value="PLASTIDIC GLUCOSE TRANSPORTER 4"/>
    <property type="match status" value="1"/>
</dbReference>
<dbReference type="OrthoDB" id="6612291at2759"/>
<evidence type="ECO:0000256" key="2">
    <source>
        <dbReference type="ARBA" id="ARBA00010992"/>
    </source>
</evidence>
<feature type="transmembrane region" description="Helical" evidence="8">
    <location>
        <begin position="78"/>
        <end position="98"/>
    </location>
</feature>
<feature type="domain" description="Major facilitator superfamily (MFS) profile" evidence="9">
    <location>
        <begin position="9"/>
        <end position="449"/>
    </location>
</feature>
<evidence type="ECO:0000256" key="3">
    <source>
        <dbReference type="ARBA" id="ARBA00022448"/>
    </source>
</evidence>
<dbReference type="PRINTS" id="PR00171">
    <property type="entry name" value="SUGRTRNSPORT"/>
</dbReference>
<dbReference type="PROSITE" id="PS00216">
    <property type="entry name" value="SUGAR_TRANSPORT_1"/>
    <property type="match status" value="2"/>
</dbReference>
<dbReference type="Proteomes" id="UP000091956">
    <property type="component" value="Unassembled WGS sequence"/>
</dbReference>
<evidence type="ECO:0000256" key="8">
    <source>
        <dbReference type="SAM" id="Phobius"/>
    </source>
</evidence>
<dbReference type="PANTHER" id="PTHR48022:SF80">
    <property type="entry name" value="SUGAR TRANSPORTER, PUTATIVE (AFU_ORTHOLOGUE AFUA_3G12170)-RELATED"/>
    <property type="match status" value="1"/>
</dbReference>
<feature type="transmembrane region" description="Helical" evidence="8">
    <location>
        <begin position="425"/>
        <end position="445"/>
    </location>
</feature>
<comment type="similarity">
    <text evidence="2 7">Belongs to the major facilitator superfamily. Sugar transporter (TC 2.A.1.1) family.</text>
</comment>
<evidence type="ECO:0000313" key="10">
    <source>
        <dbReference type="EMBL" id="OBT91857.1"/>
    </source>
</evidence>
<reference evidence="11" key="2">
    <citation type="journal article" date="2018" name="Nat. Commun.">
        <title>Extreme sensitivity to ultraviolet light in the fungal pathogen causing white-nose syndrome of bats.</title>
        <authorList>
            <person name="Palmer J.M."/>
            <person name="Drees K.P."/>
            <person name="Foster J.T."/>
            <person name="Lindner D.L."/>
        </authorList>
    </citation>
    <scope>NUCLEOTIDE SEQUENCE [LARGE SCALE GENOMIC DNA]</scope>
    <source>
        <strain evidence="11">UAMH 10579</strain>
    </source>
</reference>
<dbReference type="InterPro" id="IPR003663">
    <property type="entry name" value="Sugar/inositol_transpt"/>
</dbReference>
<gene>
    <name evidence="10" type="ORF">VE01_10167</name>
</gene>
<organism evidence="10 11">
    <name type="scientific">Pseudogymnoascus verrucosus</name>
    <dbReference type="NCBI Taxonomy" id="342668"/>
    <lineage>
        <taxon>Eukaryota</taxon>
        <taxon>Fungi</taxon>
        <taxon>Dikarya</taxon>
        <taxon>Ascomycota</taxon>
        <taxon>Pezizomycotina</taxon>
        <taxon>Leotiomycetes</taxon>
        <taxon>Thelebolales</taxon>
        <taxon>Thelebolaceae</taxon>
        <taxon>Pseudogymnoascus</taxon>
    </lineage>
</organism>
<dbReference type="InterPro" id="IPR050360">
    <property type="entry name" value="MFS_Sugar_Transporters"/>
</dbReference>
<protein>
    <recommendedName>
        <fullName evidence="9">Major facilitator superfamily (MFS) profile domain-containing protein</fullName>
    </recommendedName>
</protein>
<proteinExistence type="inferred from homology"/>
<feature type="transmembrane region" description="Helical" evidence="8">
    <location>
        <begin position="326"/>
        <end position="343"/>
    </location>
</feature>
<dbReference type="PROSITE" id="PS50850">
    <property type="entry name" value="MFS"/>
    <property type="match status" value="1"/>
</dbReference>
<keyword evidence="5 8" id="KW-1133">Transmembrane helix</keyword>
<feature type="transmembrane region" description="Helical" evidence="8">
    <location>
        <begin position="355"/>
        <end position="382"/>
    </location>
</feature>
<feature type="transmembrane region" description="Helical" evidence="8">
    <location>
        <begin position="47"/>
        <end position="66"/>
    </location>
</feature>
<dbReference type="GO" id="GO:0016020">
    <property type="term" value="C:membrane"/>
    <property type="evidence" value="ECO:0007669"/>
    <property type="project" value="UniProtKB-SubCell"/>
</dbReference>
<dbReference type="GO" id="GO:0005351">
    <property type="term" value="F:carbohydrate:proton symporter activity"/>
    <property type="evidence" value="ECO:0007669"/>
    <property type="project" value="TreeGrafter"/>
</dbReference>
<dbReference type="Pfam" id="PF00083">
    <property type="entry name" value="Sugar_tr"/>
    <property type="match status" value="1"/>
</dbReference>
<keyword evidence="3 7" id="KW-0813">Transport</keyword>
<feature type="transmembrane region" description="Helical" evidence="8">
    <location>
        <begin position="258"/>
        <end position="279"/>
    </location>
</feature>
<keyword evidence="4 8" id="KW-0812">Transmembrane</keyword>
<dbReference type="InterPro" id="IPR005829">
    <property type="entry name" value="Sugar_transporter_CS"/>
</dbReference>
<dbReference type="InterPro" id="IPR036259">
    <property type="entry name" value="MFS_trans_sf"/>
</dbReference>
<reference evidence="10 11" key="1">
    <citation type="submission" date="2016-03" db="EMBL/GenBank/DDBJ databases">
        <title>Comparative genomics of Pseudogymnoascus destructans, the fungus causing white-nose syndrome of bats.</title>
        <authorList>
            <person name="Palmer J.M."/>
            <person name="Drees K.P."/>
            <person name="Foster J.T."/>
            <person name="Lindner D.L."/>
        </authorList>
    </citation>
    <scope>NUCLEOTIDE SEQUENCE [LARGE SCALE GENOMIC DNA]</scope>
    <source>
        <strain evidence="10 11">UAMH 10579</strain>
    </source>
</reference>
<dbReference type="AlphaFoldDB" id="A0A1B8G7Q5"/>
<sequence length="492" mass="54451">MGKIFNVSLAIFAATGSFLFGYDAGVMTDVIGSPNFLEYFNTTDTSSIIGAINSTFNGGAVFGSLMGGLTMDRFGRKMTIQMGALICMVGAILQAAAVNLGMMLAGRIMAGWAVGLLSMSVPVYQSECAHPKIRGMIVGMAQQMIGVGFIVSTWVGYGAHHRDQSAFQWRFPLAFQAVPCIILFCGLFFFPESPRHLIATDREDEGLRVLKKLHYDGHNDEWIESEFNEIRQTIAAEKAITVPGWRVMFTVKEWRIRLFHGVAVQVFTQLSGINVIGYYQVPMYKALGFTGGKEILLSGIYNCVGPLANLIFIVFILDRVGRRKPLLMGTIGITCALICEGAINSQNTDGSRHSLSIAGVFFLFLVSAIFSWSFGPISWVYMSEVMPMQIRARGNAFATGIGNWLVATLFAQVSPLGLEKLGYKFYFVFVAFNVVITFPVIFFFFKETNQVSLEDIDLLFGERALGTLPDDLRKDKNLTELETREEITGEKY</sequence>